<proteinExistence type="predicted"/>
<dbReference type="Proteomes" id="UP001165190">
    <property type="component" value="Unassembled WGS sequence"/>
</dbReference>
<evidence type="ECO:0000259" key="1">
    <source>
        <dbReference type="Pfam" id="PF10551"/>
    </source>
</evidence>
<accession>A0A9W7MA76</accession>
<evidence type="ECO:0000313" key="3">
    <source>
        <dbReference type="Proteomes" id="UP001165190"/>
    </source>
</evidence>
<protein>
    <submittedName>
        <fullName evidence="2">FAR1-related sequence 5</fullName>
    </submittedName>
</protein>
<dbReference type="PANTHER" id="PTHR47718">
    <property type="entry name" value="OS01G0519700 PROTEIN"/>
    <property type="match status" value="1"/>
</dbReference>
<dbReference type="OrthoDB" id="1002538at2759"/>
<evidence type="ECO:0000313" key="2">
    <source>
        <dbReference type="EMBL" id="GMI93049.1"/>
    </source>
</evidence>
<dbReference type="Pfam" id="PF10551">
    <property type="entry name" value="MULE"/>
    <property type="match status" value="1"/>
</dbReference>
<reference evidence="2" key="1">
    <citation type="submission" date="2023-05" db="EMBL/GenBank/DDBJ databases">
        <title>Genome and transcriptome analyses reveal genes involved in the formation of fine ridges on petal epidermal cells in Hibiscus trionum.</title>
        <authorList>
            <person name="Koshimizu S."/>
            <person name="Masuda S."/>
            <person name="Ishii T."/>
            <person name="Shirasu K."/>
            <person name="Hoshino A."/>
            <person name="Arita M."/>
        </authorList>
    </citation>
    <scope>NUCLEOTIDE SEQUENCE</scope>
    <source>
        <strain evidence="2">Hamamatsu line</strain>
    </source>
</reference>
<feature type="domain" description="MULE transposase" evidence="1">
    <location>
        <begin position="147"/>
        <end position="183"/>
    </location>
</feature>
<gene>
    <name evidence="2" type="ORF">HRI_002974200</name>
</gene>
<dbReference type="EMBL" id="BSYR01000025">
    <property type="protein sequence ID" value="GMI93049.1"/>
    <property type="molecule type" value="Genomic_DNA"/>
</dbReference>
<keyword evidence="3" id="KW-1185">Reference proteome</keyword>
<sequence>MIRYTMQDNQWAVSRFLSEHNHELATPSKRHLLRSARSIPTAKENVIDSMVSVGIRPTNVYTYMSNEVRGAENVGFTRRDCYNYFNKHKMMMIEAGDGQSLLNHLKVKASEDPMFFYTVQVDQENRVTIFFWRDGSSRTDYDCFGDVVVFDTTYLTNRCNLICAPFVGINHHRQTIMFGCAFLLD</sequence>
<organism evidence="2 3">
    <name type="scientific">Hibiscus trionum</name>
    <name type="common">Flower of an hour</name>
    <dbReference type="NCBI Taxonomy" id="183268"/>
    <lineage>
        <taxon>Eukaryota</taxon>
        <taxon>Viridiplantae</taxon>
        <taxon>Streptophyta</taxon>
        <taxon>Embryophyta</taxon>
        <taxon>Tracheophyta</taxon>
        <taxon>Spermatophyta</taxon>
        <taxon>Magnoliopsida</taxon>
        <taxon>eudicotyledons</taxon>
        <taxon>Gunneridae</taxon>
        <taxon>Pentapetalae</taxon>
        <taxon>rosids</taxon>
        <taxon>malvids</taxon>
        <taxon>Malvales</taxon>
        <taxon>Malvaceae</taxon>
        <taxon>Malvoideae</taxon>
        <taxon>Hibiscus</taxon>
    </lineage>
</organism>
<dbReference type="AlphaFoldDB" id="A0A9W7MA76"/>
<dbReference type="InterPro" id="IPR018289">
    <property type="entry name" value="MULE_transposase_dom"/>
</dbReference>
<dbReference type="PANTHER" id="PTHR47718:SF17">
    <property type="entry name" value="PROTEIN FAR1-RELATED SEQUENCE 5-LIKE"/>
    <property type="match status" value="1"/>
</dbReference>
<comment type="caution">
    <text evidence="2">The sequence shown here is derived from an EMBL/GenBank/DDBJ whole genome shotgun (WGS) entry which is preliminary data.</text>
</comment>
<name>A0A9W7MA76_HIBTR</name>